<reference evidence="4 5" key="1">
    <citation type="journal article" date="2023" name="Int. J. Syst. Evol. Microbiol.">
        <title>Terrisporobacter hibernicus sp. nov., isolated from bovine faeces in Northern Ireland.</title>
        <authorList>
            <person name="Mitchell M."/>
            <person name="Nguyen S.V."/>
            <person name="Connor M."/>
            <person name="Fairley D.J."/>
            <person name="Donoghue O."/>
            <person name="Marshall H."/>
            <person name="Koolman L."/>
            <person name="McMullan G."/>
            <person name="Schaffer K.E."/>
            <person name="McGrath J.W."/>
            <person name="Fanning S."/>
        </authorList>
    </citation>
    <scope>NUCLEOTIDE SEQUENCE [LARGE SCALE GENOMIC DNA]</scope>
    <source>
        <strain evidence="4 5">MCA3</strain>
    </source>
</reference>
<keyword evidence="1" id="KW-0285">Flavoprotein</keyword>
<dbReference type="RefSeq" id="WP_148556317.1">
    <property type="nucleotide sequence ID" value="NZ_CP081135.1"/>
</dbReference>
<evidence type="ECO:0000256" key="1">
    <source>
        <dbReference type="ARBA" id="ARBA00022630"/>
    </source>
</evidence>
<evidence type="ECO:0000259" key="3">
    <source>
        <dbReference type="Pfam" id="PF03358"/>
    </source>
</evidence>
<keyword evidence="5" id="KW-1185">Reference proteome</keyword>
<evidence type="ECO:0000256" key="2">
    <source>
        <dbReference type="ARBA" id="ARBA00022643"/>
    </source>
</evidence>
<dbReference type="Proteomes" id="UP001198983">
    <property type="component" value="Chromosome"/>
</dbReference>
<dbReference type="PANTHER" id="PTHR43278:SF4">
    <property type="entry name" value="NAD(P)H-DEPENDENT FMN-CONTAINING OXIDOREDUCTASE YWQN-RELATED"/>
    <property type="match status" value="1"/>
</dbReference>
<proteinExistence type="predicted"/>
<dbReference type="InterPro" id="IPR051796">
    <property type="entry name" value="ISF_SsuE-like"/>
</dbReference>
<accession>A0AAX2ZBZ4</accession>
<feature type="domain" description="NADPH-dependent FMN reductase-like" evidence="3">
    <location>
        <begin position="7"/>
        <end position="141"/>
    </location>
</feature>
<name>A0AAX2ZBZ4_9FIRM</name>
<sequence>MNRYMKKILLINASNRKKNTYKLLTSIENILKNKGYETELITLYDYKIDYCIGCEVCILKGGCFIKDDVSSIMSKIIESDGLVIGTPVYLNNMSGILKTFIDRTCSWFHRSPVAQKPTLLLANTQGSGLKNTLHSIEEVMTQWGVSFGGTISRNGRSFNKPIEEKELSHFIKLINLDGKKYSPKFKEIYTYNVQRTLARNVFEKDKEYWEDNGWLNRPYFPGAKLNTIQKLYGNGIYKMLCKVINPIDEK</sequence>
<evidence type="ECO:0000313" key="5">
    <source>
        <dbReference type="Proteomes" id="UP001198983"/>
    </source>
</evidence>
<dbReference type="Pfam" id="PF03358">
    <property type="entry name" value="FMN_red"/>
    <property type="match status" value="1"/>
</dbReference>
<dbReference type="InterPro" id="IPR029039">
    <property type="entry name" value="Flavoprotein-like_sf"/>
</dbReference>
<dbReference type="AlphaFoldDB" id="A0AAX2ZBZ4"/>
<dbReference type="SUPFAM" id="SSF52218">
    <property type="entry name" value="Flavoproteins"/>
    <property type="match status" value="1"/>
</dbReference>
<dbReference type="KEGG" id="tem:JW646_14865"/>
<dbReference type="InterPro" id="IPR005025">
    <property type="entry name" value="FMN_Rdtase-like_dom"/>
</dbReference>
<dbReference type="GO" id="GO:0016491">
    <property type="term" value="F:oxidoreductase activity"/>
    <property type="evidence" value="ECO:0007669"/>
    <property type="project" value="InterPro"/>
</dbReference>
<dbReference type="Gene3D" id="3.40.50.360">
    <property type="match status" value="1"/>
</dbReference>
<dbReference type="PANTHER" id="PTHR43278">
    <property type="entry name" value="NAD(P)H-DEPENDENT FMN-CONTAINING OXIDOREDUCTASE YWQN-RELATED"/>
    <property type="match status" value="1"/>
</dbReference>
<organism evidence="4 5">
    <name type="scientific">Terrisporobacter hibernicus</name>
    <dbReference type="NCBI Taxonomy" id="2813371"/>
    <lineage>
        <taxon>Bacteria</taxon>
        <taxon>Bacillati</taxon>
        <taxon>Bacillota</taxon>
        <taxon>Clostridia</taxon>
        <taxon>Peptostreptococcales</taxon>
        <taxon>Peptostreptococcaceae</taxon>
        <taxon>Terrisporobacter</taxon>
    </lineage>
</organism>
<protein>
    <submittedName>
        <fullName evidence="4">Flavodoxin family protein</fullName>
    </submittedName>
</protein>
<gene>
    <name evidence="4" type="ORF">JW646_14865</name>
</gene>
<evidence type="ECO:0000313" key="4">
    <source>
        <dbReference type="EMBL" id="UEL46904.1"/>
    </source>
</evidence>
<dbReference type="EMBL" id="CP081135">
    <property type="protein sequence ID" value="UEL46904.1"/>
    <property type="molecule type" value="Genomic_DNA"/>
</dbReference>
<keyword evidence="2" id="KW-0288">FMN</keyword>